<sequence length="328" mass="34820">MTFRFLMTATTLGAEGKRLLAEAGCEVHYLQHNDDPQEVERLMATHAYDAVISRTVTLSAAAIAACPSLRVICKHGVGVTNIDVPAASTRGIPVLTTPATNAQSVAELTVGLLLSAARRIAFFQHEIRSGRWTRTGDGKELLGSTLGLVGFGEIGRRVAKIAQAIGMTVVYFDPAVSADGPQQDIARMPTLEALLQRADVLSLHCPVTPHTRNLLNAETLALLPNGAIVLNTSRGELIDEAALVAALRSGRVAAAGLDTFAVEPLPAGHPFMQLDNVVMTPHVGGATPAALDAVARSAAQQCLDYLQHHRINARACVNPEVLKQENNQ</sequence>
<dbReference type="InterPro" id="IPR006139">
    <property type="entry name" value="D-isomer_2_OHA_DH_cat_dom"/>
</dbReference>
<reference evidence="8 9" key="1">
    <citation type="submission" date="2016-01" db="EMBL/GenBank/DDBJ databases">
        <authorList>
            <person name="Oliw E.H."/>
        </authorList>
    </citation>
    <scope>NUCLEOTIDE SEQUENCE [LARGE SCALE GENOMIC DNA]</scope>
    <source>
        <strain evidence="8 9">FRB97</strain>
    </source>
</reference>
<dbReference type="SUPFAM" id="SSF51735">
    <property type="entry name" value="NAD(P)-binding Rossmann-fold domains"/>
    <property type="match status" value="1"/>
</dbReference>
<dbReference type="PANTHER" id="PTHR42789">
    <property type="entry name" value="D-ISOMER SPECIFIC 2-HYDROXYACID DEHYDROGENASE FAMILY PROTEIN (AFU_ORTHOLOGUE AFUA_6G10090)"/>
    <property type="match status" value="1"/>
</dbReference>
<dbReference type="SUPFAM" id="SSF52283">
    <property type="entry name" value="Formate/glycerate dehydrogenase catalytic domain-like"/>
    <property type="match status" value="1"/>
</dbReference>
<dbReference type="InterPro" id="IPR006140">
    <property type="entry name" value="D-isomer_DH_NAD-bd"/>
</dbReference>
<evidence type="ECO:0000259" key="6">
    <source>
        <dbReference type="Pfam" id="PF00389"/>
    </source>
</evidence>
<dbReference type="RefSeq" id="WP_095848227.1">
    <property type="nucleotide sequence ID" value="NZ_CP014136.1"/>
</dbReference>
<name>A0A250B6F4_9GAMM</name>
<evidence type="ECO:0000313" key="9">
    <source>
        <dbReference type="Proteomes" id="UP000217182"/>
    </source>
</evidence>
<dbReference type="KEGG" id="gqu:AWC35_21145"/>
<dbReference type="GO" id="GO:0016616">
    <property type="term" value="F:oxidoreductase activity, acting on the CH-OH group of donors, NAD or NADP as acceptor"/>
    <property type="evidence" value="ECO:0007669"/>
    <property type="project" value="InterPro"/>
</dbReference>
<dbReference type="Gene3D" id="3.40.50.720">
    <property type="entry name" value="NAD(P)-binding Rossmann-like Domain"/>
    <property type="match status" value="2"/>
</dbReference>
<evidence type="ECO:0000259" key="7">
    <source>
        <dbReference type="Pfam" id="PF02826"/>
    </source>
</evidence>
<dbReference type="Pfam" id="PF02826">
    <property type="entry name" value="2-Hacid_dh_C"/>
    <property type="match status" value="1"/>
</dbReference>
<protein>
    <submittedName>
        <fullName evidence="8">Hydroxyacid dehydrogenase</fullName>
    </submittedName>
</protein>
<keyword evidence="9" id="KW-1185">Reference proteome</keyword>
<evidence type="ECO:0000256" key="4">
    <source>
        <dbReference type="ARBA" id="ARBA00023027"/>
    </source>
</evidence>
<dbReference type="Proteomes" id="UP000217182">
    <property type="component" value="Chromosome"/>
</dbReference>
<keyword evidence="2" id="KW-0963">Cytoplasm</keyword>
<gene>
    <name evidence="8" type="ORF">AWC35_21145</name>
</gene>
<accession>A0A250B6F4</accession>
<dbReference type="InterPro" id="IPR050857">
    <property type="entry name" value="D-2-hydroxyacid_DH"/>
</dbReference>
<feature type="domain" description="D-isomer specific 2-hydroxyacid dehydrogenase NAD-binding" evidence="7">
    <location>
        <begin position="110"/>
        <end position="284"/>
    </location>
</feature>
<organism evidence="8 9">
    <name type="scientific">Gibbsiella quercinecans</name>
    <dbReference type="NCBI Taxonomy" id="929813"/>
    <lineage>
        <taxon>Bacteria</taxon>
        <taxon>Pseudomonadati</taxon>
        <taxon>Pseudomonadota</taxon>
        <taxon>Gammaproteobacteria</taxon>
        <taxon>Enterobacterales</taxon>
        <taxon>Yersiniaceae</taxon>
        <taxon>Gibbsiella</taxon>
    </lineage>
</organism>
<dbReference type="PROSITE" id="PS00670">
    <property type="entry name" value="D_2_HYDROXYACID_DH_2"/>
    <property type="match status" value="1"/>
</dbReference>
<feature type="domain" description="D-isomer specific 2-hydroxyacid dehydrogenase catalytic" evidence="6">
    <location>
        <begin position="12"/>
        <end position="311"/>
    </location>
</feature>
<evidence type="ECO:0000256" key="3">
    <source>
        <dbReference type="ARBA" id="ARBA00023002"/>
    </source>
</evidence>
<evidence type="ECO:0000313" key="8">
    <source>
        <dbReference type="EMBL" id="ATA21646.1"/>
    </source>
</evidence>
<comment type="similarity">
    <text evidence="1 5">Belongs to the D-isomer specific 2-hydroxyacid dehydrogenase family.</text>
</comment>
<dbReference type="PANTHER" id="PTHR42789:SF1">
    <property type="entry name" value="D-ISOMER SPECIFIC 2-HYDROXYACID DEHYDROGENASE FAMILY PROTEIN (AFU_ORTHOLOGUE AFUA_6G10090)"/>
    <property type="match status" value="1"/>
</dbReference>
<evidence type="ECO:0000256" key="1">
    <source>
        <dbReference type="ARBA" id="ARBA00005854"/>
    </source>
</evidence>
<dbReference type="FunFam" id="3.40.50.720:FF:000203">
    <property type="entry name" value="D-3-phosphoglycerate dehydrogenase (SerA)"/>
    <property type="match status" value="1"/>
</dbReference>
<dbReference type="PROSITE" id="PS00671">
    <property type="entry name" value="D_2_HYDROXYACID_DH_3"/>
    <property type="match status" value="1"/>
</dbReference>
<dbReference type="GO" id="GO:0051287">
    <property type="term" value="F:NAD binding"/>
    <property type="evidence" value="ECO:0007669"/>
    <property type="project" value="InterPro"/>
</dbReference>
<dbReference type="InterPro" id="IPR029753">
    <property type="entry name" value="D-isomer_DH_CS"/>
</dbReference>
<keyword evidence="3 5" id="KW-0560">Oxidoreductase</keyword>
<dbReference type="CDD" id="cd12173">
    <property type="entry name" value="PGDH_4"/>
    <property type="match status" value="1"/>
</dbReference>
<dbReference type="EMBL" id="CP014136">
    <property type="protein sequence ID" value="ATA21646.1"/>
    <property type="molecule type" value="Genomic_DNA"/>
</dbReference>
<evidence type="ECO:0000256" key="5">
    <source>
        <dbReference type="RuleBase" id="RU003719"/>
    </source>
</evidence>
<dbReference type="OrthoDB" id="9805416at2"/>
<evidence type="ECO:0000256" key="2">
    <source>
        <dbReference type="ARBA" id="ARBA00022490"/>
    </source>
</evidence>
<keyword evidence="4" id="KW-0520">NAD</keyword>
<dbReference type="Pfam" id="PF00389">
    <property type="entry name" value="2-Hacid_dh"/>
    <property type="match status" value="1"/>
</dbReference>
<dbReference type="AlphaFoldDB" id="A0A250B6F4"/>
<dbReference type="InterPro" id="IPR036291">
    <property type="entry name" value="NAD(P)-bd_dom_sf"/>
</dbReference>
<proteinExistence type="inferred from homology"/>